<keyword evidence="8" id="KW-0288">FMN</keyword>
<evidence type="ECO:0000256" key="3">
    <source>
        <dbReference type="ARBA" id="ARBA00022617"/>
    </source>
</evidence>
<evidence type="ECO:0000256" key="4">
    <source>
        <dbReference type="ARBA" id="ARBA00022692"/>
    </source>
</evidence>
<evidence type="ECO:0000256" key="5">
    <source>
        <dbReference type="ARBA" id="ARBA00022989"/>
    </source>
</evidence>
<keyword evidence="2 8" id="KW-0813">Transport</keyword>
<dbReference type="GO" id="GO:0009055">
    <property type="term" value="F:electron transfer activity"/>
    <property type="evidence" value="ECO:0007669"/>
    <property type="project" value="UniProtKB-UniRule"/>
</dbReference>
<dbReference type="GO" id="GO:0046872">
    <property type="term" value="F:metal ion binding"/>
    <property type="evidence" value="ECO:0007669"/>
    <property type="project" value="UniProtKB-KW"/>
</dbReference>
<keyword evidence="6 8" id="KW-0408">Iron</keyword>
<feature type="domain" description="Ferric oxidoreductase" evidence="9">
    <location>
        <begin position="33"/>
        <end position="147"/>
    </location>
</feature>
<comment type="similarity">
    <text evidence="8">Belongs to the MsrQ family.</text>
</comment>
<keyword evidence="3 8" id="KW-0349">Heme</keyword>
<reference evidence="10" key="1">
    <citation type="submission" date="2023-03" db="EMBL/GenBank/DDBJ databases">
        <authorList>
            <person name="Pearce D."/>
        </authorList>
    </citation>
    <scope>NUCLEOTIDE SEQUENCE</scope>
    <source>
        <strain evidence="10">Mc</strain>
    </source>
</reference>
<evidence type="ECO:0000256" key="6">
    <source>
        <dbReference type="ARBA" id="ARBA00023004"/>
    </source>
</evidence>
<keyword evidence="5 8" id="KW-1133">Transmembrane helix</keyword>
<sequence>MFVAALIPLARLAAGAALGTLGANPIEKIIRTTGYWTLSFLLITLAVTPLRIVLKLPRLVRLRRMLGLFAFFYGLLHFTGYVVLDQFFDWPAILKDIAKRPFITVGFPSFVLLIPLAVTSTDAMVRRLGGKCWRRLHRLVYVSAIGGVIHYLWLVKKDISDPLRFTVLLTALLGFRAIVLLRRRARGSNSTVLSDRREAG</sequence>
<evidence type="ECO:0000256" key="8">
    <source>
        <dbReference type="HAMAP-Rule" id="MF_01207"/>
    </source>
</evidence>
<dbReference type="AlphaFoldDB" id="A0AA35UXE4"/>
<keyword evidence="8" id="KW-1003">Cell membrane</keyword>
<name>A0AA35UXE4_METCP</name>
<evidence type="ECO:0000256" key="2">
    <source>
        <dbReference type="ARBA" id="ARBA00022448"/>
    </source>
</evidence>
<dbReference type="Proteomes" id="UP001158598">
    <property type="component" value="Chromosome"/>
</dbReference>
<feature type="transmembrane region" description="Helical" evidence="8">
    <location>
        <begin position="35"/>
        <end position="54"/>
    </location>
</feature>
<evidence type="ECO:0000256" key="7">
    <source>
        <dbReference type="ARBA" id="ARBA00023136"/>
    </source>
</evidence>
<evidence type="ECO:0000256" key="1">
    <source>
        <dbReference type="ARBA" id="ARBA00004141"/>
    </source>
</evidence>
<feature type="transmembrane region" description="Helical" evidence="8">
    <location>
        <begin position="139"/>
        <end position="156"/>
    </location>
</feature>
<evidence type="ECO:0000313" key="10">
    <source>
        <dbReference type="EMBL" id="CAI8741522.1"/>
    </source>
</evidence>
<evidence type="ECO:0000313" key="11">
    <source>
        <dbReference type="Proteomes" id="UP001158598"/>
    </source>
</evidence>
<dbReference type="GO" id="GO:0016679">
    <property type="term" value="F:oxidoreductase activity, acting on diphenols and related substances as donors"/>
    <property type="evidence" value="ECO:0007669"/>
    <property type="project" value="TreeGrafter"/>
</dbReference>
<dbReference type="HAMAP" id="MF_01207">
    <property type="entry name" value="MsrQ"/>
    <property type="match status" value="1"/>
</dbReference>
<dbReference type="PANTHER" id="PTHR36964:SF1">
    <property type="entry name" value="PROTEIN-METHIONINE-SULFOXIDE REDUCTASE HEME-BINDING SUBUNIT MSRQ"/>
    <property type="match status" value="1"/>
</dbReference>
<feature type="transmembrane region" description="Helical" evidence="8">
    <location>
        <begin position="66"/>
        <end position="88"/>
    </location>
</feature>
<dbReference type="RefSeq" id="WP_238536826.1">
    <property type="nucleotide sequence ID" value="NZ_OX458332.1"/>
</dbReference>
<comment type="caution">
    <text evidence="8">Lacks conserved residue(s) required for the propagation of feature annotation.</text>
</comment>
<organism evidence="10 11">
    <name type="scientific">Methylococcus capsulatus</name>
    <dbReference type="NCBI Taxonomy" id="414"/>
    <lineage>
        <taxon>Bacteria</taxon>
        <taxon>Pseudomonadati</taxon>
        <taxon>Pseudomonadota</taxon>
        <taxon>Gammaproteobacteria</taxon>
        <taxon>Methylococcales</taxon>
        <taxon>Methylococcaceae</taxon>
        <taxon>Methylococcus</taxon>
    </lineage>
</organism>
<gene>
    <name evidence="8 10" type="primary">msrQ</name>
    <name evidence="10" type="ORF">MCNOR_0472</name>
</gene>
<feature type="transmembrane region" description="Helical" evidence="8">
    <location>
        <begin position="100"/>
        <end position="118"/>
    </location>
</feature>
<comment type="cofactor">
    <cofactor evidence="8">
        <name>heme b</name>
        <dbReference type="ChEBI" id="CHEBI:60344"/>
    </cofactor>
    <text evidence="8">Binds 1 heme b (iron(II)-protoporphyrin IX) group per subunit.</text>
</comment>
<evidence type="ECO:0000259" key="9">
    <source>
        <dbReference type="Pfam" id="PF01794"/>
    </source>
</evidence>
<comment type="subunit">
    <text evidence="8">Heterodimer of a catalytic subunit (MsrP) and a heme-binding subunit (MsrQ).</text>
</comment>
<dbReference type="PANTHER" id="PTHR36964">
    <property type="entry name" value="PROTEIN-METHIONINE-SULFOXIDE REDUCTASE HEME-BINDING SUBUNIT MSRQ"/>
    <property type="match status" value="1"/>
</dbReference>
<dbReference type="Pfam" id="PF01794">
    <property type="entry name" value="Ferric_reduct"/>
    <property type="match status" value="1"/>
</dbReference>
<dbReference type="GO" id="GO:0030091">
    <property type="term" value="P:protein repair"/>
    <property type="evidence" value="ECO:0007669"/>
    <property type="project" value="UniProtKB-UniRule"/>
</dbReference>
<keyword evidence="8" id="KW-0285">Flavoprotein</keyword>
<dbReference type="GO" id="GO:0010181">
    <property type="term" value="F:FMN binding"/>
    <property type="evidence" value="ECO:0007669"/>
    <property type="project" value="UniProtKB-UniRule"/>
</dbReference>
<keyword evidence="4 8" id="KW-0812">Transmembrane</keyword>
<dbReference type="InterPro" id="IPR013130">
    <property type="entry name" value="Fe3_Rdtase_TM_dom"/>
</dbReference>
<keyword evidence="8" id="KW-0479">Metal-binding</keyword>
<proteinExistence type="inferred from homology"/>
<dbReference type="InterPro" id="IPR022837">
    <property type="entry name" value="MsrQ-like"/>
</dbReference>
<dbReference type="GO" id="GO:0005886">
    <property type="term" value="C:plasma membrane"/>
    <property type="evidence" value="ECO:0007669"/>
    <property type="project" value="UniProtKB-SubCell"/>
</dbReference>
<comment type="cofactor">
    <cofactor evidence="8">
        <name>FMN</name>
        <dbReference type="ChEBI" id="CHEBI:58210"/>
    </cofactor>
    <text evidence="8">Binds 1 FMN per subunit.</text>
</comment>
<dbReference type="EMBL" id="OX458332">
    <property type="protein sequence ID" value="CAI8741522.1"/>
    <property type="molecule type" value="Genomic_DNA"/>
</dbReference>
<keyword evidence="8" id="KW-0249">Electron transport</keyword>
<comment type="subcellular location">
    <subcellularLocation>
        <location evidence="8">Cell membrane</location>
        <topology evidence="8">Multi-pass membrane protein</topology>
    </subcellularLocation>
    <subcellularLocation>
        <location evidence="1">Membrane</location>
        <topology evidence="1">Multi-pass membrane protein</topology>
    </subcellularLocation>
</comment>
<comment type="function">
    <text evidence="8">Part of the MsrPQ system that repairs oxidized periplasmic proteins containing methionine sulfoxide residues (Met-O), using respiratory chain electrons. Thus protects these proteins from oxidative-stress damage caused by reactive species of oxygen and chlorine generated by the host defense mechanisms. MsrPQ is essential for the maintenance of envelope integrity under bleach stress, rescuing a wide series of structurally unrelated periplasmic proteins from methionine oxidation. MsrQ provides electrons for reduction to the reductase catalytic subunit MsrP, using the quinone pool of the respiratory chain.</text>
</comment>
<feature type="transmembrane region" description="Helical" evidence="8">
    <location>
        <begin position="162"/>
        <end position="181"/>
    </location>
</feature>
<accession>A0AA35UXE4</accession>
<keyword evidence="7 8" id="KW-0472">Membrane</keyword>
<dbReference type="GO" id="GO:0020037">
    <property type="term" value="F:heme binding"/>
    <property type="evidence" value="ECO:0007669"/>
    <property type="project" value="UniProtKB-UniRule"/>
</dbReference>
<protein>
    <recommendedName>
        <fullName evidence="8">Protein-methionine-sulfoxide reductase heme-binding subunit MsrQ</fullName>
    </recommendedName>
    <alternativeName>
        <fullName evidence="8">Flavocytochrome MsrQ</fullName>
    </alternativeName>
</protein>